<evidence type="ECO:0000256" key="13">
    <source>
        <dbReference type="SAM" id="MobiDB-lite"/>
    </source>
</evidence>
<evidence type="ECO:0000256" key="4">
    <source>
        <dbReference type="ARBA" id="ARBA00022723"/>
    </source>
</evidence>
<dbReference type="EC" id="1.15.1.1" evidence="3"/>
<comment type="cofactor">
    <cofactor evidence="1">
        <name>Zn(2+)</name>
        <dbReference type="ChEBI" id="CHEBI:29105"/>
    </cofactor>
</comment>
<dbReference type="EMBL" id="KQ460546">
    <property type="protein sequence ID" value="KPJ14045.1"/>
    <property type="molecule type" value="Genomic_DNA"/>
</dbReference>
<dbReference type="STRING" id="76193.A0A0N1IG53"/>
<dbReference type="CDD" id="cd00305">
    <property type="entry name" value="Cu-Zn_Superoxide_Dismutase"/>
    <property type="match status" value="1"/>
</dbReference>
<keyword evidence="4" id="KW-0479">Metal-binding</keyword>
<evidence type="ECO:0000313" key="15">
    <source>
        <dbReference type="EMBL" id="KPJ14045.1"/>
    </source>
</evidence>
<dbReference type="PANTHER" id="PTHR10003">
    <property type="entry name" value="SUPEROXIDE DISMUTASE CU-ZN -RELATED"/>
    <property type="match status" value="1"/>
</dbReference>
<keyword evidence="12" id="KW-0175">Coiled coil</keyword>
<feature type="domain" description="Superoxide dismutase copper/zinc binding" evidence="14">
    <location>
        <begin position="2930"/>
        <end position="3062"/>
    </location>
</feature>
<keyword evidence="6" id="KW-0049">Antioxidant</keyword>
<dbReference type="InterPro" id="IPR024134">
    <property type="entry name" value="SOD_Cu/Zn_/chaperone"/>
</dbReference>
<evidence type="ECO:0000256" key="5">
    <source>
        <dbReference type="ARBA" id="ARBA00022833"/>
    </source>
</evidence>
<feature type="region of interest" description="Disordered" evidence="13">
    <location>
        <begin position="1994"/>
        <end position="2031"/>
    </location>
</feature>
<evidence type="ECO:0000256" key="12">
    <source>
        <dbReference type="SAM" id="Coils"/>
    </source>
</evidence>
<sequence>MKHYLVYEKKGHYVPETDDIEQNTEVIDQGATTVRPQTTEVLLEVPINETTITNEREKKTSLTHVKKYRPFSIEYYNEILHQNIPKSSTKQTETQEKINRFKLPVSNEYDPENLNWNQSIDQKIRQINSNKDINEEEFIKTENKVYTESFIHDKNKEDYVKEDVKETARKIITESLVKAIPIREEIGKDINKELNIENDIRIIKTPSVMMKELKQENELNENLLDKTSEINKSVKESVDLYESIDTKLGINNYIKPDDERKLFLLQEIEESIEEGLVKKKSTIFENKTKQITIRGRQMEKFAARKVFSIASETIKNIKRTAESRLSKPLLKIFLLYLINIMITLTRCMSIYSKVYNSSRKEELESTTKLTKEHQESFKRKLSSADIVQLVSGKPKDLTERMDTVISEFHTKLNINKSQVKLQDNRRAKSVSKVDKINDNKTFEWISELDREEREQIKEEIKLATLAAARRVLGRRRSYHNLTDIENEKIDGLTYIAIVESHVYTNRNAIFNDYISRLKKQVNDVLEITDINETFATDCTVGKSYKYSSNQSELKDAYAKNTEDSLSKDVSIDERQKIEYVATVTVEHKQIPNTLSTEEDEKYIEINKLALNETILTSDLEDREVKQITTKTEDRIEVNETKNSKEAIIPKPIMKKVEFTTNINEATVNQMNELLNKEQKESVEITELKENLSKVNKESKELNNVQARGVETIEEITTARHETEENQISYAISNASAAVVEENKFIAQENTPIVEEVRNEIIKVEVAKEATADSHFTEAGTVTVTDIKEQIPKITEEQEKLSKAQMLNKEYIRQENEVYFEVDVKDGEPYKLLEDKGLLTTETGKIIATKMINETYINEEPIEMPQTEVQSEVSAKITTEESHLESALATSRGMLCEFTTETETAVSTEDVKIEKEVAMTKAETNELANAQIVAIATARQTSEVFDEVQNDVEITEITEELPTTNLVEENLRKPVIFGKDVLRQISAVFNTIEEDIEKEHLQEEKAVEVIEVNELATAHKLNYAHIEEKHAISDHLNIQSSYCEDKNTFENECMTEEHALYEEEKRDYYLSQPVCTSVCYYIEINLEECKILEKDKILEQLPKISIEENVFGSALSICNSTLNEFHTTYIEAELIDKEDLTLEKAESSEEENKYFKTLVTCIEICENIEVLLEDTYELIVDKFQEEFATTQIEPEVFVTALTICISISNEINTIYVEAEFLPDERLPEEKSELSEEKNNYFNALAVCNEVSQDIELLLEESNELIIEQLKDEFPSTSTETFVLERTLPLSTSILSQIDQELYEAMNLEIEDLRKEEVKVLIEISKLTLILAICIAAMEEIYKDLEECTPFTVEEINDEIGNFIEEPFVLIRILPTCVSILEHINISHNNAEVLEIQQLPIENANSTLEVNHFVTILAICTGIVETKITTLDEVNSFKIDEILEYKASEYLEPKTFSKTLPKCIATVFILNVPVFEVTVREPECFEHTTASESLKMQDLVTAQITCQSILEQDEISVNEVEKTSSSYEVEENYANLSYEDIEVNATYNVSTAIEKQIEPVDVKIEPTHNKNVASIQEVNVNKDNTTEIVKSRKKKNINAVSLIKDKVDTKNIKVTAFEENSADFESFHIEELKEDDLINDQITIIEEPVHLMAKETVTIGRKKANVKQKASNAVYQESNIQSNENVDACSTSVNIQPTKKCINNEANVNISIQKAKAKKNENYQEMSYNLTLTKPQVMNIPVSETKEETLYVKRREDLKQHYTEEFEEEFNLNLNEDVESGVVIHEITASDEDIEDSINIDNRNESMDASLEFKSQSETQDESKDVYETSTLVKRRSKEYDSRQKSAALTIFRKEVFEEDIPVIEKYDENNININVISTYSNNKSECVGKTETISQSSDFESKSVPENTVNNKRVSKRISKSNTLALNVGFKEDKRQEVGGRRHTDLEINASRSQINTIEGSFEKSVKTSSISQESTTLVSQEYHSTIVNNKSKSLSLKTNLKQEETEGSQIEETSESSPEIKSPTEPPTPLTDEYIFRLVAPLPKSRGTTPVPREPSPEIIDKDQSILNKNLVPNIDSVAIERVVYNPPLPTPLTSPVHSPTYTKPGLNGGMKRLPRYFKPGLRGGSDRPPISKEEILEVRKNLSTLTTDINETLKNIEKYKKLVEILKQKKAEEESSTMMEEDDTTNKQTKPEEVEDAKDAKENETSEQITTEKPINEKPPESNVQTNSQTDEFVEIKLNNNKTDTMNIDIKQDFVNRIEEARIKSYNIKEVTSFEEIEKEYENIGIVELAPDTAGEESIEKEFNIITEDSESEKPKVLIKIERDKEKEKSEDKDDVTSDEEQKAIDEEVARLNTDLNTSKEISPIESSPSEADTIKEAHIISLTRVLSSHMLREGLSPDCQKMKDKFENEKNIPEEKIKDEDRSWTTFLQKSTNLPTQKLGHFADLQNKFEKQEDIVMLHISEKKFNDVCEFNPHLAVVDNGLVTPKLIGSEPFVEEELFTTKVTDRNEVRLSPVIKPKDFNSSPVPWQERALADTLGASNIKVEELTPGDEPQFFLAIPTESKDDGVLKSTVIPLPNPKQEIPNVDINEKLIEDRKSEHTVDQLIQEALIKVDNLNIGAGKNRLIQLLLNNIKNITDSDIPVEDQLNQMRKQLDTLEQVPDIIKETLENVAGKLHLINQKEVIEPKVITAVEANKEEPQIIKEKAKETKVAKMSAETKGELLVKDKKLFEPQMTHKNRPQQKFGWMKPEPRPIKLFGGRRWKRPGEEYTEEQIAETILAHSELIQGKTMGINFMKYEKPPIPLDHLQHSEVFKMIHNTEETPQKPVELLRTVIAEADYRELEVLVDFGPKLDQNVLDKTLNMLKSQDGVQEAVYKDGAIMVETILPSTQILDIVTQNSGKRAVLQGFGDTQSAVSMVSSQSCCGTNVLGVVRFQQTREGSLIADGCIDGLTPGCHGLHVHEVGDLSQGCKSIGEHYNPLSATHGAPNDPEHKRHAGDLGNIVADETGRATFRIVDNVLKVWDIIGRSVAVTERGDDFGRGTSPESRIDGDSGSPVACGIIARSAGVFQNPKRICACDGVIVWDEKDRPLAGKGRREETKEQRCCKKETQNDAVKPCCKV</sequence>
<evidence type="ECO:0000256" key="3">
    <source>
        <dbReference type="ARBA" id="ARBA00012682"/>
    </source>
</evidence>
<evidence type="ECO:0000256" key="10">
    <source>
        <dbReference type="ARBA" id="ARBA00049204"/>
    </source>
</evidence>
<feature type="coiled-coil region" evidence="12">
    <location>
        <begin position="670"/>
        <end position="707"/>
    </location>
</feature>
<name>A0A0N1IG53_PAPMA</name>
<evidence type="ECO:0000256" key="7">
    <source>
        <dbReference type="ARBA" id="ARBA00023002"/>
    </source>
</evidence>
<accession>A0A0N1IG53</accession>
<evidence type="ECO:0000256" key="6">
    <source>
        <dbReference type="ARBA" id="ARBA00022862"/>
    </source>
</evidence>
<evidence type="ECO:0000256" key="1">
    <source>
        <dbReference type="ARBA" id="ARBA00001947"/>
    </source>
</evidence>
<dbReference type="Proteomes" id="UP000053240">
    <property type="component" value="Unassembled WGS sequence"/>
</dbReference>
<keyword evidence="16" id="KW-1185">Reference proteome</keyword>
<keyword evidence="5" id="KW-0862">Zinc</keyword>
<feature type="region of interest" description="Disordered" evidence="13">
    <location>
        <begin position="2322"/>
        <end position="2352"/>
    </location>
</feature>
<dbReference type="GO" id="GO:0005507">
    <property type="term" value="F:copper ion binding"/>
    <property type="evidence" value="ECO:0007669"/>
    <property type="project" value="InterPro"/>
</dbReference>
<keyword evidence="9" id="KW-1015">Disulfide bond</keyword>
<reference evidence="15 16" key="1">
    <citation type="journal article" date="2015" name="Nat. Commun.">
        <title>Outbred genome sequencing and CRISPR/Cas9 gene editing in butterflies.</title>
        <authorList>
            <person name="Li X."/>
            <person name="Fan D."/>
            <person name="Zhang W."/>
            <person name="Liu G."/>
            <person name="Zhang L."/>
            <person name="Zhao L."/>
            <person name="Fang X."/>
            <person name="Chen L."/>
            <person name="Dong Y."/>
            <person name="Chen Y."/>
            <person name="Ding Y."/>
            <person name="Zhao R."/>
            <person name="Feng M."/>
            <person name="Zhu Y."/>
            <person name="Feng Y."/>
            <person name="Jiang X."/>
            <person name="Zhu D."/>
            <person name="Xiang H."/>
            <person name="Feng X."/>
            <person name="Li S."/>
            <person name="Wang J."/>
            <person name="Zhang G."/>
            <person name="Kronforst M.R."/>
            <person name="Wang W."/>
        </authorList>
    </citation>
    <scope>NUCLEOTIDE SEQUENCE [LARGE SCALE GENOMIC DNA]</scope>
    <source>
        <strain evidence="15">Ya'a_city_454_Pm</strain>
        <tissue evidence="15">Whole body</tissue>
    </source>
</reference>
<evidence type="ECO:0000256" key="9">
    <source>
        <dbReference type="ARBA" id="ARBA00023157"/>
    </source>
</evidence>
<dbReference type="Gene3D" id="2.60.40.200">
    <property type="entry name" value="Superoxide dismutase, copper/zinc binding domain"/>
    <property type="match status" value="1"/>
</dbReference>
<organism evidence="15 16">
    <name type="scientific">Papilio machaon</name>
    <name type="common">Old World swallowtail butterfly</name>
    <dbReference type="NCBI Taxonomy" id="76193"/>
    <lineage>
        <taxon>Eukaryota</taxon>
        <taxon>Metazoa</taxon>
        <taxon>Ecdysozoa</taxon>
        <taxon>Arthropoda</taxon>
        <taxon>Hexapoda</taxon>
        <taxon>Insecta</taxon>
        <taxon>Pterygota</taxon>
        <taxon>Neoptera</taxon>
        <taxon>Endopterygota</taxon>
        <taxon>Lepidoptera</taxon>
        <taxon>Glossata</taxon>
        <taxon>Ditrysia</taxon>
        <taxon>Papilionoidea</taxon>
        <taxon>Papilionidae</taxon>
        <taxon>Papilioninae</taxon>
        <taxon>Papilio</taxon>
    </lineage>
</organism>
<dbReference type="PRINTS" id="PR00068">
    <property type="entry name" value="CUZNDISMTASE"/>
</dbReference>
<comment type="catalytic activity">
    <reaction evidence="10">
        <text>2 superoxide + 2 H(+) = H2O2 + O2</text>
        <dbReference type="Rhea" id="RHEA:20696"/>
        <dbReference type="ChEBI" id="CHEBI:15378"/>
        <dbReference type="ChEBI" id="CHEBI:15379"/>
        <dbReference type="ChEBI" id="CHEBI:16240"/>
        <dbReference type="ChEBI" id="CHEBI:18421"/>
        <dbReference type="EC" id="1.15.1.1"/>
    </reaction>
</comment>
<feature type="compositionally biased region" description="Basic and acidic residues" evidence="13">
    <location>
        <begin position="2322"/>
        <end position="2351"/>
    </location>
</feature>
<dbReference type="SUPFAM" id="SSF49329">
    <property type="entry name" value="Cu,Zn superoxide dismutase-like"/>
    <property type="match status" value="1"/>
</dbReference>
<keyword evidence="8" id="KW-0186">Copper</keyword>
<evidence type="ECO:0000256" key="2">
    <source>
        <dbReference type="ARBA" id="ARBA00010457"/>
    </source>
</evidence>
<dbReference type="InterPro" id="IPR036423">
    <property type="entry name" value="SOD-like_Cu/Zn_dom_sf"/>
</dbReference>
<dbReference type="GO" id="GO:0004784">
    <property type="term" value="F:superoxide dismutase activity"/>
    <property type="evidence" value="ECO:0007669"/>
    <property type="project" value="UniProtKB-EC"/>
</dbReference>
<evidence type="ECO:0000313" key="16">
    <source>
        <dbReference type="Proteomes" id="UP000053240"/>
    </source>
</evidence>
<dbReference type="InParanoid" id="A0A0N1IG53"/>
<feature type="compositionally biased region" description="Polar residues" evidence="13">
    <location>
        <begin position="2007"/>
        <end position="2019"/>
    </location>
</feature>
<evidence type="ECO:0000259" key="14">
    <source>
        <dbReference type="Pfam" id="PF00080"/>
    </source>
</evidence>
<keyword evidence="7" id="KW-0560">Oxidoreductase</keyword>
<feature type="compositionally biased region" description="Basic and acidic residues" evidence="13">
    <location>
        <begin position="2190"/>
        <end position="2205"/>
    </location>
</feature>
<evidence type="ECO:0000256" key="11">
    <source>
        <dbReference type="ARBA" id="ARBA00072705"/>
    </source>
</evidence>
<evidence type="ECO:0000256" key="8">
    <source>
        <dbReference type="ARBA" id="ARBA00023008"/>
    </source>
</evidence>
<dbReference type="InterPro" id="IPR001424">
    <property type="entry name" value="SOD_Cu_Zn_dom"/>
</dbReference>
<gene>
    <name evidence="15" type="ORF">RR48_01620</name>
</gene>
<proteinExistence type="inferred from homology"/>
<dbReference type="Pfam" id="PF00080">
    <property type="entry name" value="Sod_Cu"/>
    <property type="match status" value="1"/>
</dbReference>
<protein>
    <recommendedName>
        <fullName evidence="11">Extracellular superoxide dismutase [Cu-Zn]</fullName>
        <ecNumber evidence="3">1.15.1.1</ecNumber>
    </recommendedName>
</protein>
<comment type="similarity">
    <text evidence="2">Belongs to the Cu-Zn superoxide dismutase family.</text>
</comment>
<dbReference type="FunFam" id="2.60.40.200:FF:000004">
    <property type="entry name" value="Copper chaperone for superoxide dismutase"/>
    <property type="match status" value="1"/>
</dbReference>
<feature type="region of interest" description="Disordered" evidence="13">
    <location>
        <begin position="2170"/>
        <end position="2231"/>
    </location>
</feature>